<protein>
    <submittedName>
        <fullName evidence="2">Uncharacterized protein</fullName>
    </submittedName>
</protein>
<accession>C9ZDU9</accession>
<name>C9ZDU9_STRSW</name>
<keyword evidence="3" id="KW-1185">Reference proteome</keyword>
<dbReference type="RefSeq" id="WP_013002461.1">
    <property type="nucleotide sequence ID" value="NC_013929.1"/>
</dbReference>
<evidence type="ECO:0000256" key="1">
    <source>
        <dbReference type="SAM" id="MobiDB-lite"/>
    </source>
</evidence>
<evidence type="ECO:0000313" key="3">
    <source>
        <dbReference type="Proteomes" id="UP000001444"/>
    </source>
</evidence>
<dbReference type="KEGG" id="scb:SCAB_48221"/>
<dbReference type="HOGENOM" id="CLU_1915978_0_0_11"/>
<dbReference type="STRING" id="680198.SCAB_48221"/>
<evidence type="ECO:0000313" key="2">
    <source>
        <dbReference type="EMBL" id="CBG71873.1"/>
    </source>
</evidence>
<dbReference type="Proteomes" id="UP000001444">
    <property type="component" value="Chromosome"/>
</dbReference>
<dbReference type="EMBL" id="FN554889">
    <property type="protein sequence ID" value="CBG71873.1"/>
    <property type="molecule type" value="Genomic_DNA"/>
</dbReference>
<dbReference type="GeneID" id="24312587"/>
<dbReference type="AlphaFoldDB" id="C9ZDU9"/>
<reference evidence="2 3" key="1">
    <citation type="journal article" date="2010" name="Mol. Plant Microbe Interact.">
        <title>Streptomyces scabies 87-22 contains a coronafacic acid-like biosynthetic cluster that contributes to plant-microbe interactions.</title>
        <authorList>
            <person name="Bignell D.R."/>
            <person name="Seipke R.F."/>
            <person name="Huguet-Tapia J.C."/>
            <person name="Chambers A.H."/>
            <person name="Parry R.J."/>
            <person name="Loria R."/>
        </authorList>
    </citation>
    <scope>NUCLEOTIDE SEQUENCE [LARGE SCALE GENOMIC DNA]</scope>
    <source>
        <strain evidence="2 3">87.22</strain>
    </source>
</reference>
<organism evidence="2 3">
    <name type="scientific">Streptomyces scabiei (strain 87.22)</name>
    <dbReference type="NCBI Taxonomy" id="680198"/>
    <lineage>
        <taxon>Bacteria</taxon>
        <taxon>Bacillati</taxon>
        <taxon>Actinomycetota</taxon>
        <taxon>Actinomycetes</taxon>
        <taxon>Kitasatosporales</taxon>
        <taxon>Streptomycetaceae</taxon>
        <taxon>Streptomyces</taxon>
    </lineage>
</organism>
<feature type="region of interest" description="Disordered" evidence="1">
    <location>
        <begin position="39"/>
        <end position="97"/>
    </location>
</feature>
<feature type="compositionally biased region" description="Basic and acidic residues" evidence="1">
    <location>
        <begin position="79"/>
        <end position="95"/>
    </location>
</feature>
<proteinExistence type="predicted"/>
<gene>
    <name evidence="2" type="ordered locus">SCAB_48221</name>
</gene>
<sequence>MKRCTESFTIWRDGAPVAFAVGQLVDDKHPILKTHKHLFAEPTASTGQATAAALRPAEQATSEPGEKRTLTPPEQTARQAEDGPKPFDPGEHKAPEVLAYLRDADEEERARVLAAEAAGQKRKGILGDATTA</sequence>